<keyword evidence="4" id="KW-1185">Reference proteome</keyword>
<evidence type="ECO:0000256" key="1">
    <source>
        <dbReference type="SAM" id="MobiDB-lite"/>
    </source>
</evidence>
<organism evidence="3 4">
    <name type="scientific">Eleutherodactylus coqui</name>
    <name type="common">Puerto Rican coqui</name>
    <dbReference type="NCBI Taxonomy" id="57060"/>
    <lineage>
        <taxon>Eukaryota</taxon>
        <taxon>Metazoa</taxon>
        <taxon>Chordata</taxon>
        <taxon>Craniata</taxon>
        <taxon>Vertebrata</taxon>
        <taxon>Euteleostomi</taxon>
        <taxon>Amphibia</taxon>
        <taxon>Batrachia</taxon>
        <taxon>Anura</taxon>
        <taxon>Neobatrachia</taxon>
        <taxon>Hyloidea</taxon>
        <taxon>Eleutherodactylidae</taxon>
        <taxon>Eleutherodactylinae</taxon>
        <taxon>Eleutherodactylus</taxon>
        <taxon>Eleutherodactylus</taxon>
    </lineage>
</organism>
<dbReference type="PANTHER" id="PTHR36981">
    <property type="entry name" value="ZGC:195170"/>
    <property type="match status" value="1"/>
</dbReference>
<protein>
    <recommendedName>
        <fullName evidence="2">P2X purinoreceptor 7 intracellular domain-containing protein</fullName>
    </recommendedName>
</protein>
<dbReference type="Proteomes" id="UP000770717">
    <property type="component" value="Unassembled WGS sequence"/>
</dbReference>
<feature type="domain" description="P2X purinoreceptor 7 intracellular" evidence="2">
    <location>
        <begin position="27"/>
        <end position="159"/>
    </location>
</feature>
<gene>
    <name evidence="3" type="ORF">GDO78_009610</name>
</gene>
<feature type="region of interest" description="Disordered" evidence="1">
    <location>
        <begin position="11"/>
        <end position="32"/>
    </location>
</feature>
<evidence type="ECO:0000313" key="3">
    <source>
        <dbReference type="EMBL" id="KAG9483779.1"/>
    </source>
</evidence>
<dbReference type="InterPro" id="IPR046815">
    <property type="entry name" value="P2RX7_C"/>
</dbReference>
<proteinExistence type="predicted"/>
<comment type="caution">
    <text evidence="3">The sequence shown here is derived from an EMBL/GenBank/DDBJ whole genome shotgun (WGS) entry which is preliminary data.</text>
</comment>
<name>A0A8J6FBW0_ELECQ</name>
<reference evidence="3" key="1">
    <citation type="thesis" date="2020" institute="ProQuest LLC" country="789 East Eisenhower Parkway, Ann Arbor, MI, USA">
        <title>Comparative Genomics and Chromosome Evolution.</title>
        <authorList>
            <person name="Mudd A.B."/>
        </authorList>
    </citation>
    <scope>NUCLEOTIDE SEQUENCE</scope>
    <source>
        <strain evidence="3">HN-11 Male</strain>
        <tissue evidence="3">Kidney and liver</tissue>
    </source>
</reference>
<dbReference type="Pfam" id="PF20478">
    <property type="entry name" value="P2RX7_C"/>
    <property type="match status" value="1"/>
</dbReference>
<dbReference type="EMBL" id="WNTK01000005">
    <property type="protein sequence ID" value="KAG9483779.1"/>
    <property type="molecule type" value="Genomic_DNA"/>
</dbReference>
<dbReference type="AlphaFoldDB" id="A0A8J6FBW0"/>
<evidence type="ECO:0000313" key="4">
    <source>
        <dbReference type="Proteomes" id="UP000770717"/>
    </source>
</evidence>
<dbReference type="OrthoDB" id="9898708at2759"/>
<evidence type="ECO:0000259" key="2">
    <source>
        <dbReference type="Pfam" id="PF20478"/>
    </source>
</evidence>
<sequence length="175" mass="20166">MADGISVQCFQNDPQGTPEEGALGSTEDPDGRLSDTKWCQCGQCMAMKTVAECLCCREQEVVLQILPDDCMCITKHPLFEQYALLRENIEHTIRLCYMFTRRKYDLTNNRDMRVGAYRSYIAWIHGFLGKRNRVPIPACVIKVIRNLYPGPEEDYTSFQFYMDLAENNLDFGLNL</sequence>
<accession>A0A8J6FBW0</accession>
<dbReference type="PANTHER" id="PTHR36981:SF9">
    <property type="entry name" value="NANOR-RELATED"/>
    <property type="match status" value="1"/>
</dbReference>